<dbReference type="Proteomes" id="UP001497623">
    <property type="component" value="Unassembled WGS sequence"/>
</dbReference>
<dbReference type="GO" id="GO:0005319">
    <property type="term" value="F:lipid transporter activity"/>
    <property type="evidence" value="ECO:0007669"/>
    <property type="project" value="InterPro"/>
</dbReference>
<dbReference type="InterPro" id="IPR050733">
    <property type="entry name" value="Vitellogenin/Apolipophorin"/>
</dbReference>
<feature type="domain" description="Vitellinogen open beta-sheet" evidence="3">
    <location>
        <begin position="296"/>
        <end position="569"/>
    </location>
</feature>
<reference evidence="4 5" key="1">
    <citation type="submission" date="2024-05" db="EMBL/GenBank/DDBJ databases">
        <authorList>
            <person name="Wallberg A."/>
        </authorList>
    </citation>
    <scope>NUCLEOTIDE SEQUENCE [LARGE SCALE GENOMIC DNA]</scope>
</reference>
<dbReference type="InterPro" id="IPR015819">
    <property type="entry name" value="Lipid_transp_b-sht_shell"/>
</dbReference>
<dbReference type="InterPro" id="IPR015817">
    <property type="entry name" value="Vitellinogen_open_b-sht_sub1"/>
</dbReference>
<keyword evidence="2" id="KW-0325">Glycoprotein</keyword>
<evidence type="ECO:0000313" key="4">
    <source>
        <dbReference type="EMBL" id="CAL4061027.1"/>
    </source>
</evidence>
<name>A0AAV2PLV4_MEGNR</name>
<organism evidence="4 5">
    <name type="scientific">Meganyctiphanes norvegica</name>
    <name type="common">Northern krill</name>
    <name type="synonym">Thysanopoda norvegica</name>
    <dbReference type="NCBI Taxonomy" id="48144"/>
    <lineage>
        <taxon>Eukaryota</taxon>
        <taxon>Metazoa</taxon>
        <taxon>Ecdysozoa</taxon>
        <taxon>Arthropoda</taxon>
        <taxon>Crustacea</taxon>
        <taxon>Multicrustacea</taxon>
        <taxon>Malacostraca</taxon>
        <taxon>Eumalacostraca</taxon>
        <taxon>Eucarida</taxon>
        <taxon>Euphausiacea</taxon>
        <taxon>Euphausiidae</taxon>
        <taxon>Meganyctiphanes</taxon>
    </lineage>
</organism>
<dbReference type="Pfam" id="PF09172">
    <property type="entry name" value="Vit_open_b-sht"/>
    <property type="match status" value="1"/>
</dbReference>
<evidence type="ECO:0000313" key="5">
    <source>
        <dbReference type="Proteomes" id="UP001497623"/>
    </source>
</evidence>
<keyword evidence="5" id="KW-1185">Reference proteome</keyword>
<keyword evidence="1" id="KW-1015">Disulfide bond</keyword>
<accession>A0AAV2PLV4</accession>
<comment type="caution">
    <text evidence="4">The sequence shown here is derived from an EMBL/GenBank/DDBJ whole genome shotgun (WGS) entry which is preliminary data.</text>
</comment>
<evidence type="ECO:0000259" key="3">
    <source>
        <dbReference type="SMART" id="SM01169"/>
    </source>
</evidence>
<dbReference type="PANTHER" id="PTHR23345:SF15">
    <property type="entry name" value="VITELLOGENIN 1-RELATED"/>
    <property type="match status" value="1"/>
</dbReference>
<dbReference type="InterPro" id="IPR001747">
    <property type="entry name" value="Vitellogenin_N"/>
</dbReference>
<dbReference type="PANTHER" id="PTHR23345">
    <property type="entry name" value="VITELLOGENIN-RELATED"/>
    <property type="match status" value="1"/>
</dbReference>
<dbReference type="InterPro" id="IPR015255">
    <property type="entry name" value="Vitellinogen_open_b-sht"/>
</dbReference>
<dbReference type="GO" id="GO:0045735">
    <property type="term" value="F:nutrient reservoir activity"/>
    <property type="evidence" value="ECO:0007669"/>
    <property type="project" value="UniProtKB-KW"/>
</dbReference>
<dbReference type="InterPro" id="IPR011030">
    <property type="entry name" value="Lipovitellin_superhlx_dom"/>
</dbReference>
<dbReference type="EMBL" id="CAXKWB010000498">
    <property type="protein sequence ID" value="CAL4061027.1"/>
    <property type="molecule type" value="Genomic_DNA"/>
</dbReference>
<evidence type="ECO:0000256" key="2">
    <source>
        <dbReference type="ARBA" id="ARBA00023180"/>
    </source>
</evidence>
<dbReference type="SUPFAM" id="SSF48431">
    <property type="entry name" value="Lipovitellin-phosvitin complex, superhelical domain"/>
    <property type="match status" value="1"/>
</dbReference>
<sequence length="4975" mass="576938">MDGLSERPKLFLQLIDYLDQDQGGEFYTIWDQELNDKHREFLKDGLMACRSSSCIELVTSEVQGAFTDAQIIQWLQGLHFHGNPGPKDIAQIMSLVEFEWNHRSESLLAASSMVWQRCQKHPVTCHQDAKPLLHYAESVIDKQCSYHDTETWANIKLVLRALGNAGTLPDHYFPQRCYRNKLACPEIRDAALQAYRKTSCPDYKTVMEILRDSLDDVDVRISAYLSLVPCVSEHPYFFRDIQDLLEHEEVNQVGSFIWTHVNNLVHSAKVGIDSEKLSKFASAYHLKDKWDTNAWKSSRNYRVDRFNEQRTFGTSMDTDIIFKPDSYLPFQAKVNFTLDVLDKSFNVLEIGGTFKRFENHVDNILSNNGYFNNEVLENVMKSLRSKREVGNKKLEEYQRIYNEINNTEEEENLTSRASIFIRVFGKEIIYNENLMNADPLRYFLNILDQVSNSNNYHKIINEEFVMPTILGLPLTFKLEAVSSLSMEKTFNQDRFSLSGSFSPKAVMSVEESVTVHGYGAKSGIRWKTMYTASSNFGANIDMKNGFDIQFNIPEHNLIKVSKNSMIELYQSSDMIWEETGNFREGEADCSDSEPFSNSFGLALCSASENLVGEFNGNKQRENLSWSYYIKKIDTFDHYRMTIENKYPNYQFLIDTPGSTVNRKVELRGTATGDIRRDKMEIEAKVDFLDYNYMAVVGITSNGNKDEFKFEMSQNSQEIATFGYLEEHVDNASEITAYINVQDIVDLNYNGNLAQDFRSEDKNYLKLDGQFSSSAVDEPLKIEAYGEIENENMATKVTVGYGSFITTVNTEAEFSNDKILFGMRSEYGKDGQKENYEIFFMNENIFEENHAVIVGDFKLQVSVLDGFNIDGGYRLHPFSKEINFRSNIQGVQKIGRLVSTDRFDNDHRDFQVTFEFSDPNQEDRYVAHLLYKKTANALQAEVEASYGDSFYWKSSTSYLLERDPLHVLAGLHIQLNDFVIQASNNIDLSQDNHVSFLVGGQLGPAHTSILFDVDYDISQPLNATFTAGFGYGSQWMGINHITTSNNDWSITNGTTEVSWFDWSYKTYHLLRWSDDQKYLELTNKKDMMLHIDIMNESPTSTMVDSSPYEWNLLILTTKDNEDSYHYEIRVTNYLENQIFLYVNVDRNRFNASWTFKDDDESSLIIDGRYNIHDVDNMEISANLELKVESGSYHSDLNAKSSYNGTIRDIMFSGTYDGDIIESEIRLINDDGWFNEYHQGIIIEFTSPFERMNLFKFGYESSSDSKQDDYISIEWEQFKVRGSLRTGDWNDLEAKIEYKDGASEGSSCNSYVQVTHRFDGQHYESAAIFDWNLSSPWEIRVKTEPKYDELIINFFMKASPYPETTKTLAGELIYAVKKDEFKFICSVEIDKPEEILISIIGNYEEDYYDESKNITGELIFNNPWLHNPMFFTFNHYQDLMKFDTKADLRTPIQLLEYVEFTSYGNYSSNGDFKGSLQLIHGENKVSLEGKHNIFDENVIQELEFSINNFKLFYNLHSEWGDDANNIPTTAKGKMSITDLFGSDIDCTLNHKTESENYETSFFGSWDEAILQASHTLKYQSPTMWDSSFSFYIPEDGRVSSKISIDGKEDLSAVNIDMTFTSSWTSDFIIMYNKTFYENLSHQKIDVYYNNENLFNMYTIHTSLLSFFDQLNLKIDVSSPLFDNVNFKWIHELKSTFTNSINMYDIDIKYGSISYFKSKHKVEYYKNVWNLIPNSEKFTHYEMETSFVVPDLDVSFDSNLFVNVNNSVKFHFDINENIFDVNFSPMKAYGVLLKSHNFKSQFDIFFDKKDIPNLYIYGSNGEQFIKFKTNVESISPEFMSTASYDFNGNTGELKVNINFEDDDDVGNKSITGNFNFNSNFEMIKSLRVNFTYIRKDEEDMEFNNILRGYVSLNDVEYDGELEMILKPKYDDFKIFLKGSVNADSLSYGGDIGGSFTFIEEFRVSAQGSYSYVDDGYITGKGIDIDFKISPNYNTLLDVHLTENGISTSSFVFDLDIENIKFHLVFKPTEVYYYDFSAEQDGSKLLVKGEMVSDEIGNFTFIDGKISWILKQHRKQFIVNFSSDYDFISKINGQISVQSKRGKAAEIKLKINKSTFNANIRHISRKPGFNGKVTLKVKNDFYMPFQSDLTLVMNSGDGESKSILTIDLDGKKKWFVANVSVTLQEIKVKLNLPLDDLKNVNLTLTRDWEEKYSIIMKVEYGLKNKNAALKINAGIAQNFMDGHFIIESEVFNFNLTYDMSRKVELKFDFDSVYFDTENKLFNIHVLYDTDNKSQVDLILEFFINTVLDLEYNIKYNYDNESENKYSYSLSTELYERISRTEPYGVFSVIGSGKDFKIELKGYDPVDVSGFQITLENEMRFHGQEIPNMINVYYDQRLFGDHFKMSLSNEIINTDREIHFQSNFVSELEIFRYADMSGTYKYDDKTIEFLFNTPQGNTQGSGEFEILATSGSFKVDMTSDHHSFKNYMLEGSYFSDGEELSINFLSSQDEKEFNIKLSIKPEGQSNYFNIYIQTPFQSFDIFELMLKLERGEQPYNGTLSITLFGKTFELNVLHENANSWKYQDTNVLINLPHDGNQINLKFLFDIESLHTELYYANNERKLGMDIKINEILDTLNFEIKADFSLFNIGIVFTNVVIPIKISKQSPPYRFEFTHNFNSDKHGVILDTSFSLQVQPDIYSGEFKLISDHSIFGYSDITLDGSYEFFNGNEKNTLTLMGKLNDMEASAKINFGPNPFLSGHVIINTNIPKYERMNGEWKINIYGYLDFLMDLSLQIDGIGSTTLNISGYETGDEYGLEINFFSPFTHDHEIKYAIENDKENFKTYFTYNYNGNKYGVDFTSTQPRSSSIMRYLEAFQVSLQGNTPFKYISKFDLKYVHDSTSNLYDLILNYEGTSLKSYIFIDRNGNAGELELRFTSPFTNPFIMSTNWDSMENIYQCTINILSFELDFSNKDSNLKFFFKLPVGEYNTLNFNALYDFKDTNVKNLVGSTIFGDNYFSFEFIVKNLKGSKNGFDIQGNGNMNIYGTKGNMIFNSKILPEGDYSVSMNIRNEKSENIFFGLVALSDIELGIQILYMTEEILKIQCDIKDIIAVDLYISPYKHYFIDLNFTVTEHNNDYKVSFNLDTSESDALDLQATVSTRKTGGEANATLKIGNKEYKIDGKIDASHIRTEFSLMFLSSEDKYHPLNIKVKYDIKDFLKGEMNSMQEIAHASITWKDTLDISVLGMQNGNRLKVTFNLKTPFRQFPELKFGYDGEFLFKPKKIDFTYTIFAEWSERISLSNSFLYKDQDQQIDLSFNIKTPFKDFESIIITLKKESSNFVLSAKMDSKIWKFSIKLSESGFDAIIQTPIKNYELFVLTFAGDSWTSNTIILRYLGSDIFNIKFHVELWILEISIKTQWQLLQIFELKSELNTESEELRLNIEFELNGLATTFTFLMAPQRYFVNFILKSYEDEIGMLSFNYKEKGKTFDVNLIGKTPFQEFSSINGGMLYTPKKTTATLTIEQKTINLEFVSTRTDYILRIDESFFGNNFLHVKTDKSLLSLEGRADFQFPLEDGEFAVTFGYSITDNVEGEFYIQQISDVPFNLKMSLNIEEEEEMLTVTILSTTENAIKYKLQDFRFEIGLEMPRYEMTGGKIWSSLMHLDKNSNLYEFDLSFNYLYSVFSIELNMDDMYFTNKKYVLNISYDFENNMTVMYKIDNDLPLLLQWKYVENEWVMNVTILNYKNELILSLLDPSLENLSGSVKLISDFMEERTAELVFKFRVLDIFHYTLEISTLYGANDLNLNINFNYNKKMKNLEFEGHFKSSALSDHSLNLNVKMMQVYVMKLVLNTMGQTHVLQIKFNPTNKIINIDINSPFSKLPFENFSLEASNTGDGPIYRITDNFVEVNFKGNTVVKIDSETTYNNVALQFDTVYTDLNSILRNTNLLFKIVGDNEIFRFSAQSKNSNDELNIDIYAKYNDSDLLFKFDLAIDSGTLPGIYLTILIPHIHKFPLLHLGVAHTRQTEYQVELGGMDFTVLKADIETKYDAAHMESAKINIQIVEVFKLEAEYINHNEKIKLGATVVTPFKKWRLMEFYVNIPLTFEENEFWSTAAWNDLSLGMSTSYSFTTEKIYFRSLFQYMEANNKPLKYMIHIEKEMENKQVMFAYIQYPEKKIGLEYKWTGSFADFMKPCIELEEDAVFIFRVNLPFEKYDIISIEQSIPSYCTIGNMLFKHDTLVPPLKSEIRIGSVGYSFSILASSVLPDVYIFDAQFNDYKIEGQLTSYLDMVYNTMSLRIASEPTLFMPIDIKLDVDKKFKLEIQQNSVNLLRVFFSWEHTYGVGFTINIYPHTFIFNIESDDELDDYQIEFSINYDWWNEKRVGYGLHFHQDHLDAGRHLILEAVTPENNFGVDMTLAYNSHTFNDSLILNYNENKIGYLIDFNYSPSYLNEVYTGDLQLIMFDRTVHWNHMSVATLGGLSSTTDFYWNNRNPDELPIKLQVDYSDRTIFGFENHYFIWVFSHPEVENLVLEGNVTESLNGTQHINVMFNDKNVANSKINLQVDSHPVTDNGQYQVIFNFNHPFSGFETIAEVKVTKERCHIATKYWSLTQEEWLYMDILSDYESKLHLDMFSNNKYYGYAFTGNMNREQSGLGMTLEGLSKQSGNKWEVGMSMETFLPELSIHILANEKAFNSTQAQRLRIGLQSPREMGVYLDHKTFSGWHQDAEASLELETSDILQLEVKYDPTMDVLTNLNHLVTINIFDPWKSDISRTYNDINSWFTKEMVPALDILFSTPTFTTMFHKESQNVEMFIRDFDWMLGTTQRGVVATLDALVDALQDVYQSVEPSAIQILNEIHYLQESIENRLLQEFAPVSYALENFKIFWDERVQEDIDLFIQEIQDSWIEFSELVTKGFQDLMYHMVRWINTALQQVEEPLGEVYNEIYQWLEKWQNDFDRCFYINKLIEINHFDFILEKYAANKRIPSF</sequence>
<dbReference type="Pfam" id="PF01347">
    <property type="entry name" value="Vitellogenin_N"/>
    <property type="match status" value="1"/>
</dbReference>
<dbReference type="SMART" id="SM01169">
    <property type="entry name" value="DUF1943"/>
    <property type="match status" value="1"/>
</dbReference>
<protein>
    <recommendedName>
        <fullName evidence="3">Vitellinogen open beta-sheet domain-containing protein</fullName>
    </recommendedName>
</protein>
<dbReference type="SUPFAM" id="SSF56968">
    <property type="entry name" value="Lipovitellin-phosvitin complex, beta-sheet shell regions"/>
    <property type="match status" value="1"/>
</dbReference>
<dbReference type="Gene3D" id="1.25.10.20">
    <property type="entry name" value="Vitellinogen, superhelical"/>
    <property type="match status" value="1"/>
</dbReference>
<evidence type="ECO:0000256" key="1">
    <source>
        <dbReference type="ARBA" id="ARBA00023157"/>
    </source>
</evidence>
<gene>
    <name evidence="4" type="ORF">MNOR_LOCUS1777</name>
</gene>
<dbReference type="Gene3D" id="2.20.50.20">
    <property type="entry name" value="Lipovitellin. Chain A, domain 3"/>
    <property type="match status" value="1"/>
</dbReference>
<proteinExistence type="predicted"/>